<dbReference type="Pfam" id="PF05559">
    <property type="entry name" value="DUF763"/>
    <property type="match status" value="1"/>
</dbReference>
<gene>
    <name evidence="1" type="ORF">MSIBF_A3620003</name>
</gene>
<proteinExistence type="predicted"/>
<protein>
    <recommendedName>
        <fullName evidence="2">DUF763 domain-containing protein</fullName>
    </recommendedName>
</protein>
<dbReference type="InterPro" id="IPR008482">
    <property type="entry name" value="DUF763"/>
</dbReference>
<sequence>METGFVDLPLHPGTTPRWLFERMTDLSREISKVIIYVFRRDEFLRILSYPFWFQGFTCAIGFDWHSSGTTSNRNIPIPDTKHRGKFSDYCTLTKSIISTTFIPFWFFG</sequence>
<dbReference type="EMBL" id="CCXY01000293">
    <property type="protein sequence ID" value="CEG13296.1"/>
    <property type="molecule type" value="Genomic_DNA"/>
</dbReference>
<organism evidence="1">
    <name type="scientific">groundwater metagenome</name>
    <dbReference type="NCBI Taxonomy" id="717931"/>
    <lineage>
        <taxon>unclassified sequences</taxon>
        <taxon>metagenomes</taxon>
        <taxon>ecological metagenomes</taxon>
    </lineage>
</organism>
<dbReference type="PANTHER" id="PTHR38597:SF1">
    <property type="entry name" value="BLL3834 PROTEIN"/>
    <property type="match status" value="1"/>
</dbReference>
<dbReference type="PANTHER" id="PTHR38597">
    <property type="entry name" value="BLL3834 PROTEIN"/>
    <property type="match status" value="1"/>
</dbReference>
<evidence type="ECO:0000313" key="1">
    <source>
        <dbReference type="EMBL" id="CEG13296.1"/>
    </source>
</evidence>
<evidence type="ECO:0008006" key="2">
    <source>
        <dbReference type="Google" id="ProtNLM"/>
    </source>
</evidence>
<reference evidence="1" key="1">
    <citation type="submission" date="2014-09" db="EMBL/GenBank/DDBJ databases">
        <authorList>
            <person name="Probst J Alexander"/>
        </authorList>
    </citation>
    <scope>NUCLEOTIDE SEQUENCE</scope>
</reference>
<accession>A0A098ECQ3</accession>
<name>A0A098ECQ3_9ZZZZ</name>
<dbReference type="AlphaFoldDB" id="A0A098ECQ3"/>